<dbReference type="Pfam" id="PF03372">
    <property type="entry name" value="Exo_endo_phos"/>
    <property type="match status" value="1"/>
</dbReference>
<evidence type="ECO:0000256" key="1">
    <source>
        <dbReference type="SAM" id="Phobius"/>
    </source>
</evidence>
<evidence type="ECO:0000259" key="2">
    <source>
        <dbReference type="Pfam" id="PF03372"/>
    </source>
</evidence>
<proteinExistence type="predicted"/>
<keyword evidence="4" id="KW-1185">Reference proteome</keyword>
<evidence type="ECO:0000313" key="4">
    <source>
        <dbReference type="Proteomes" id="UP000600026"/>
    </source>
</evidence>
<name>A0A919LC60_9ACTN</name>
<dbReference type="AlphaFoldDB" id="A0A919LC60"/>
<feature type="domain" description="Endonuclease/exonuclease/phosphatase" evidence="2">
    <location>
        <begin position="116"/>
        <end position="319"/>
    </location>
</feature>
<protein>
    <recommendedName>
        <fullName evidence="2">Endonuclease/exonuclease/phosphatase domain-containing protein</fullName>
    </recommendedName>
</protein>
<dbReference type="InterPro" id="IPR036691">
    <property type="entry name" value="Endo/exonu/phosph_ase_sf"/>
</dbReference>
<comment type="caution">
    <text evidence="3">The sequence shown here is derived from an EMBL/GenBank/DDBJ whole genome shotgun (WGS) entry which is preliminary data.</text>
</comment>
<evidence type="ECO:0000313" key="3">
    <source>
        <dbReference type="EMBL" id="GHI85340.1"/>
    </source>
</evidence>
<reference evidence="3" key="1">
    <citation type="submission" date="2020-09" db="EMBL/GenBank/DDBJ databases">
        <title>Whole genome shotgun sequence of Streptomyces xanthophaeus NBRC 12829.</title>
        <authorList>
            <person name="Komaki H."/>
            <person name="Tamura T."/>
        </authorList>
    </citation>
    <scope>NUCLEOTIDE SEQUENCE</scope>
    <source>
        <strain evidence="3">NBRC 12829</strain>
    </source>
</reference>
<keyword evidence="1" id="KW-1133">Transmembrane helix</keyword>
<feature type="transmembrane region" description="Helical" evidence="1">
    <location>
        <begin position="27"/>
        <end position="46"/>
    </location>
</feature>
<organism evidence="3 4">
    <name type="scientific">Streptomyces xanthophaeus</name>
    <dbReference type="NCBI Taxonomy" id="67385"/>
    <lineage>
        <taxon>Bacteria</taxon>
        <taxon>Bacillati</taxon>
        <taxon>Actinomycetota</taxon>
        <taxon>Actinomycetes</taxon>
        <taxon>Kitasatosporales</taxon>
        <taxon>Streptomycetaceae</taxon>
        <taxon>Streptomyces</taxon>
    </lineage>
</organism>
<gene>
    <name evidence="3" type="ORF">Sxan_27040</name>
</gene>
<dbReference type="GO" id="GO:0003824">
    <property type="term" value="F:catalytic activity"/>
    <property type="evidence" value="ECO:0007669"/>
    <property type="project" value="InterPro"/>
</dbReference>
<keyword evidence="1" id="KW-0472">Membrane</keyword>
<dbReference type="SUPFAM" id="SSF56219">
    <property type="entry name" value="DNase I-like"/>
    <property type="match status" value="1"/>
</dbReference>
<dbReference type="Gene3D" id="3.60.10.10">
    <property type="entry name" value="Endonuclease/exonuclease/phosphatase"/>
    <property type="match status" value="1"/>
</dbReference>
<feature type="transmembrane region" description="Helical" evidence="1">
    <location>
        <begin position="85"/>
        <end position="104"/>
    </location>
</feature>
<dbReference type="OrthoDB" id="4316587at2"/>
<dbReference type="InterPro" id="IPR005135">
    <property type="entry name" value="Endo/exonuclease/phosphatase"/>
</dbReference>
<keyword evidence="1" id="KW-0812">Transmembrane</keyword>
<sequence>MAGRDAGDEGPGRSGGRLLAVTRRSGGRLLAVTAVLVALLLVGHGAVPELPGRPGSLLETFLPWLGLAVPVLLGAALLRRSRLAAAAALLPAAAWLGLFGGLLLPATGPAGTFTALQHNVGDENPDPAGTARTLLAAGADVIALEELTPPAQRVYEAALAAAYPHRATRGTVGLWSKHPLHDVRPVDIRPEGFGEDWDRGLRATARTPEGEIAVYVAHLPSVRLGPGSGFRSQARDESAVLLGRALAAEPLEKVLLMGDLNGTVDDRGLAPITSRTDGSGPDFAFSWPAALPVARIDQVLTRSGTVTGVRTLPRTGSDHLPVLARIRF</sequence>
<feature type="transmembrane region" description="Helical" evidence="1">
    <location>
        <begin position="61"/>
        <end position="78"/>
    </location>
</feature>
<accession>A0A919LC60</accession>
<dbReference type="EMBL" id="BNEE01000006">
    <property type="protein sequence ID" value="GHI85340.1"/>
    <property type="molecule type" value="Genomic_DNA"/>
</dbReference>
<dbReference type="Proteomes" id="UP000600026">
    <property type="component" value="Unassembled WGS sequence"/>
</dbReference>